<evidence type="ECO:0000313" key="2">
    <source>
        <dbReference type="EMBL" id="EST47410.1"/>
    </source>
</evidence>
<evidence type="ECO:0000313" key="4">
    <source>
        <dbReference type="Proteomes" id="UP000018208"/>
    </source>
</evidence>
<gene>
    <name evidence="2" type="ORF">SS50377_12396</name>
    <name evidence="3" type="ORF">SS50377_26899</name>
</gene>
<dbReference type="VEuPathDB" id="GiardiaDB:SS50377_26899"/>
<dbReference type="AlphaFoldDB" id="V6LS59"/>
<dbReference type="EMBL" id="KI546040">
    <property type="protein sequence ID" value="EST47410.1"/>
    <property type="molecule type" value="Genomic_DNA"/>
</dbReference>
<evidence type="ECO:0000313" key="3">
    <source>
        <dbReference type="EMBL" id="KAH0570615.1"/>
    </source>
</evidence>
<name>V6LS59_9EUKA</name>
<evidence type="ECO:0000259" key="1">
    <source>
        <dbReference type="Pfam" id="PF14846"/>
    </source>
</evidence>
<reference evidence="2 3" key="1">
    <citation type="journal article" date="2014" name="PLoS Genet.">
        <title>The Genome of Spironucleus salmonicida Highlights a Fish Pathogen Adapted to Fluctuating Environments.</title>
        <authorList>
            <person name="Xu F."/>
            <person name="Jerlstrom-Hultqvist J."/>
            <person name="Einarsson E."/>
            <person name="Astvaldsson A."/>
            <person name="Svard S.G."/>
            <person name="Andersson J.O."/>
        </authorList>
    </citation>
    <scope>NUCLEOTIDE SEQUENCE</scope>
    <source>
        <strain evidence="3">ATCC 50377</strain>
    </source>
</reference>
<dbReference type="Proteomes" id="UP000018208">
    <property type="component" value="Unassembled WGS sequence"/>
</dbReference>
<feature type="domain" description="DUF4485" evidence="1">
    <location>
        <begin position="4"/>
        <end position="81"/>
    </location>
</feature>
<protein>
    <recommendedName>
        <fullName evidence="1">DUF4485 domain-containing protein</fullName>
    </recommendedName>
</protein>
<accession>V6LS59</accession>
<organism evidence="2">
    <name type="scientific">Spironucleus salmonicida</name>
    <dbReference type="NCBI Taxonomy" id="348837"/>
    <lineage>
        <taxon>Eukaryota</taxon>
        <taxon>Metamonada</taxon>
        <taxon>Diplomonadida</taxon>
        <taxon>Hexamitidae</taxon>
        <taxon>Hexamitinae</taxon>
        <taxon>Spironucleus</taxon>
    </lineage>
</organism>
<dbReference type="Pfam" id="PF14846">
    <property type="entry name" value="DUF4485"/>
    <property type="match status" value="1"/>
</dbReference>
<keyword evidence="4" id="KW-1185">Reference proteome</keyword>
<sequence length="252" mass="29354">MDNLILVEHVVESLPQSIKIYVKKWISRLKRPANLSSEKQIVVKYCKLLRLQVKAILDNNINKLEDPFNKFPKDNMLLDIPDHVMARYLPKIERKKSVEFLEELNILEKSYQQDLAKSNQLNLELSQAPLSFSPQSNQQKNDLMFLDEIEKSMNMCKTRASDMDQQNLSLLQSSINQLEKSSRMINKLHIKENDYFHSNLTSMVQETEQNLIQFQKKINQNNILIKKAVEIITNQSSLVEVTCGDDFIDISQ</sequence>
<reference evidence="3" key="2">
    <citation type="submission" date="2020-12" db="EMBL/GenBank/DDBJ databases">
        <title>New Spironucleus salmonicida genome in near-complete chromosomes.</title>
        <authorList>
            <person name="Xu F."/>
            <person name="Kurt Z."/>
            <person name="Jimenez-Gonzalez A."/>
            <person name="Astvaldsson A."/>
            <person name="Andersson J.O."/>
            <person name="Svard S.G."/>
        </authorList>
    </citation>
    <scope>NUCLEOTIDE SEQUENCE</scope>
    <source>
        <strain evidence="3">ATCC 50377</strain>
    </source>
</reference>
<proteinExistence type="predicted"/>
<dbReference type="EMBL" id="AUWU02000007">
    <property type="protein sequence ID" value="KAH0570615.1"/>
    <property type="molecule type" value="Genomic_DNA"/>
</dbReference>
<dbReference type="InterPro" id="IPR027831">
    <property type="entry name" value="DUF4485"/>
</dbReference>